<dbReference type="PANTHER" id="PTHR43298:SF2">
    <property type="entry name" value="FMN_FAD EXPORTER YEEO-RELATED"/>
    <property type="match status" value="1"/>
</dbReference>
<comment type="subcellular location">
    <subcellularLocation>
        <location evidence="1">Membrane</location>
        <topology evidence="1">Multi-pass membrane protein</topology>
    </subcellularLocation>
</comment>
<keyword evidence="6 8" id="KW-0472">Membrane</keyword>
<comment type="similarity">
    <text evidence="2">Belongs to the multi antimicrobial extrusion (MATE) (TC 2.A.66.1) family.</text>
</comment>
<dbReference type="InterPro" id="IPR002797">
    <property type="entry name" value="Polysacc_synth"/>
</dbReference>
<feature type="transmembrane region" description="Helical" evidence="8">
    <location>
        <begin position="389"/>
        <end position="407"/>
    </location>
</feature>
<dbReference type="Proteomes" id="UP000198619">
    <property type="component" value="Unassembled WGS sequence"/>
</dbReference>
<dbReference type="GO" id="GO:0005886">
    <property type="term" value="C:plasma membrane"/>
    <property type="evidence" value="ECO:0007669"/>
    <property type="project" value="TreeGrafter"/>
</dbReference>
<dbReference type="EMBL" id="FOKI01000006">
    <property type="protein sequence ID" value="SFA92557.1"/>
    <property type="molecule type" value="Genomic_DNA"/>
</dbReference>
<evidence type="ECO:0000256" key="5">
    <source>
        <dbReference type="ARBA" id="ARBA00022989"/>
    </source>
</evidence>
<dbReference type="InterPro" id="IPR014249">
    <property type="entry name" value="Spore_V_B"/>
</dbReference>
<sequence length="502" mass="55777">MSNKSFYKNSFMLILSNLTTGVLGFLFSIILSRSLGAEGMGLYGLVMPIYNLFICLICGGIVTAISKISAIYIDNKDFGNVKKTIKTIFTFNIMWGIIIAFIVFLLAPNISSVIIKDSRTALALRITCPAMVFIAASNILKGYFYGTAEIMVPAIIDIFEKSVRITVILILSNMLKSKSVTSLVTVAYVALCIGEFISLILLYIYYKKSTKKFPVTPKTLDSKIQLLFNVLVISIPLCLNGFLTTALDSVCTLMLPRRLVKAGIEYTSGLSVIGKFTGMSMTIVFFPMIIIGSISTLLIPDLSQTINKKNYCAACIRIKEVLKIAILLGLCTTAICNTIPTELGYMFYNRYDLGSFIRFASICAPFVYCLGSTYGILNGISKQSIILRNSLIGAVIETSCLYVLTGIPSINIFGYSISVVLSSIIVLFLNIKEIKRHINFRFDFFQIILIFLLSILCFLTLRLTNGLLLDVHSTFKNIFIILLGFSFFFIGLIFKSPKNEYY</sequence>
<dbReference type="PANTHER" id="PTHR43298">
    <property type="entry name" value="MULTIDRUG RESISTANCE PROTEIN NORM-RELATED"/>
    <property type="match status" value="1"/>
</dbReference>
<dbReference type="OrthoDB" id="9775950at2"/>
<feature type="transmembrane region" description="Helical" evidence="8">
    <location>
        <begin position="12"/>
        <end position="31"/>
    </location>
</feature>
<dbReference type="PIRSF" id="PIRSF038958">
    <property type="entry name" value="PG_synth_SpoVB"/>
    <property type="match status" value="1"/>
</dbReference>
<reference evidence="9 10" key="1">
    <citation type="submission" date="2016-10" db="EMBL/GenBank/DDBJ databases">
        <authorList>
            <person name="de Groot N.N."/>
        </authorList>
    </citation>
    <scope>NUCLEOTIDE SEQUENCE [LARGE SCALE GENOMIC DNA]</scope>
    <source>
        <strain evidence="9 10">DSM 12271</strain>
    </source>
</reference>
<organism evidence="9 10">
    <name type="scientific">Clostridium frigidicarnis</name>
    <dbReference type="NCBI Taxonomy" id="84698"/>
    <lineage>
        <taxon>Bacteria</taxon>
        <taxon>Bacillati</taxon>
        <taxon>Bacillota</taxon>
        <taxon>Clostridia</taxon>
        <taxon>Eubacteriales</taxon>
        <taxon>Clostridiaceae</taxon>
        <taxon>Clostridium</taxon>
    </lineage>
</organism>
<keyword evidence="10" id="KW-1185">Reference proteome</keyword>
<feature type="transmembrane region" description="Helical" evidence="8">
    <location>
        <begin position="413"/>
        <end position="431"/>
    </location>
</feature>
<keyword evidence="4 8" id="KW-0812">Transmembrane</keyword>
<evidence type="ECO:0000256" key="1">
    <source>
        <dbReference type="ARBA" id="ARBA00004141"/>
    </source>
</evidence>
<dbReference type="InterPro" id="IPR050222">
    <property type="entry name" value="MATE_MdtK"/>
</dbReference>
<dbReference type="Pfam" id="PF01943">
    <property type="entry name" value="Polysacc_synt"/>
    <property type="match status" value="1"/>
</dbReference>
<evidence type="ECO:0000256" key="8">
    <source>
        <dbReference type="SAM" id="Phobius"/>
    </source>
</evidence>
<feature type="transmembrane region" description="Helical" evidence="8">
    <location>
        <begin position="356"/>
        <end position="377"/>
    </location>
</feature>
<dbReference type="STRING" id="84698.SAMN04488528_100686"/>
<feature type="transmembrane region" description="Helical" evidence="8">
    <location>
        <begin position="93"/>
        <end position="115"/>
    </location>
</feature>
<feature type="transmembrane region" description="Helical" evidence="8">
    <location>
        <begin position="475"/>
        <end position="494"/>
    </location>
</feature>
<feature type="transmembrane region" description="Helical" evidence="8">
    <location>
        <begin position="276"/>
        <end position="299"/>
    </location>
</feature>
<feature type="transmembrane region" description="Helical" evidence="8">
    <location>
        <begin position="122"/>
        <end position="144"/>
    </location>
</feature>
<dbReference type="RefSeq" id="WP_090039489.1">
    <property type="nucleotide sequence ID" value="NZ_FOKI01000006.1"/>
</dbReference>
<feature type="transmembrane region" description="Helical" evidence="8">
    <location>
        <begin position="52"/>
        <end position="73"/>
    </location>
</feature>
<dbReference type="NCBIfam" id="TIGR02900">
    <property type="entry name" value="spore_V_B"/>
    <property type="match status" value="1"/>
</dbReference>
<evidence type="ECO:0000256" key="4">
    <source>
        <dbReference type="ARBA" id="ARBA00022692"/>
    </source>
</evidence>
<feature type="transmembrane region" description="Helical" evidence="8">
    <location>
        <begin position="183"/>
        <end position="206"/>
    </location>
</feature>
<gene>
    <name evidence="9" type="ORF">SAMN04488528_100686</name>
</gene>
<feature type="transmembrane region" description="Helical" evidence="8">
    <location>
        <begin position="443"/>
        <end position="463"/>
    </location>
</feature>
<proteinExistence type="inferred from homology"/>
<feature type="transmembrane region" description="Helical" evidence="8">
    <location>
        <begin position="226"/>
        <end position="255"/>
    </location>
</feature>
<evidence type="ECO:0000256" key="7">
    <source>
        <dbReference type="ARBA" id="ARBA00031636"/>
    </source>
</evidence>
<dbReference type="InterPro" id="IPR024923">
    <property type="entry name" value="PG_synth_SpoVB"/>
</dbReference>
<evidence type="ECO:0000256" key="3">
    <source>
        <dbReference type="ARBA" id="ARBA00022448"/>
    </source>
</evidence>
<evidence type="ECO:0000313" key="9">
    <source>
        <dbReference type="EMBL" id="SFA92557.1"/>
    </source>
</evidence>
<evidence type="ECO:0000256" key="6">
    <source>
        <dbReference type="ARBA" id="ARBA00023136"/>
    </source>
</evidence>
<keyword evidence="5 8" id="KW-1133">Transmembrane helix</keyword>
<name>A0A1I0WVW4_9CLOT</name>
<protein>
    <recommendedName>
        <fullName evidence="7">Multidrug-efflux transporter</fullName>
    </recommendedName>
</protein>
<evidence type="ECO:0000313" key="10">
    <source>
        <dbReference type="Proteomes" id="UP000198619"/>
    </source>
</evidence>
<accession>A0A1I0WVW4</accession>
<dbReference type="AlphaFoldDB" id="A0A1I0WVW4"/>
<evidence type="ECO:0000256" key="2">
    <source>
        <dbReference type="ARBA" id="ARBA00010199"/>
    </source>
</evidence>
<keyword evidence="3" id="KW-0813">Transport</keyword>